<organism evidence="1 2">
    <name type="scientific">Dreissena polymorpha</name>
    <name type="common">Zebra mussel</name>
    <name type="synonym">Mytilus polymorpha</name>
    <dbReference type="NCBI Taxonomy" id="45954"/>
    <lineage>
        <taxon>Eukaryota</taxon>
        <taxon>Metazoa</taxon>
        <taxon>Spiralia</taxon>
        <taxon>Lophotrochozoa</taxon>
        <taxon>Mollusca</taxon>
        <taxon>Bivalvia</taxon>
        <taxon>Autobranchia</taxon>
        <taxon>Heteroconchia</taxon>
        <taxon>Euheterodonta</taxon>
        <taxon>Imparidentia</taxon>
        <taxon>Neoheterodontei</taxon>
        <taxon>Myida</taxon>
        <taxon>Dreissenoidea</taxon>
        <taxon>Dreissenidae</taxon>
        <taxon>Dreissena</taxon>
    </lineage>
</organism>
<reference evidence="1" key="1">
    <citation type="journal article" date="2019" name="bioRxiv">
        <title>The Genome of the Zebra Mussel, Dreissena polymorpha: A Resource for Invasive Species Research.</title>
        <authorList>
            <person name="McCartney M.A."/>
            <person name="Auch B."/>
            <person name="Kono T."/>
            <person name="Mallez S."/>
            <person name="Zhang Y."/>
            <person name="Obille A."/>
            <person name="Becker A."/>
            <person name="Abrahante J.E."/>
            <person name="Garbe J."/>
            <person name="Badalamenti J.P."/>
            <person name="Herman A."/>
            <person name="Mangelson H."/>
            <person name="Liachko I."/>
            <person name="Sullivan S."/>
            <person name="Sone E.D."/>
            <person name="Koren S."/>
            <person name="Silverstein K.A.T."/>
            <person name="Beckman K.B."/>
            <person name="Gohl D.M."/>
        </authorList>
    </citation>
    <scope>NUCLEOTIDE SEQUENCE</scope>
    <source>
        <strain evidence="1">Duluth1</strain>
        <tissue evidence="1">Whole animal</tissue>
    </source>
</reference>
<dbReference type="Proteomes" id="UP000828390">
    <property type="component" value="Unassembled WGS sequence"/>
</dbReference>
<keyword evidence="2" id="KW-1185">Reference proteome</keyword>
<name>A0A9D4LRY8_DREPO</name>
<sequence length="83" mass="9040">MPEILQIAYFVALRAVNSLESSALTVTCEVGYVNIPRYMPILTTCSFSLRPLVGHFQIHLPNNGPCHLTGFPLFVSSGAAMQS</sequence>
<comment type="caution">
    <text evidence="1">The sequence shown here is derived from an EMBL/GenBank/DDBJ whole genome shotgun (WGS) entry which is preliminary data.</text>
</comment>
<protein>
    <submittedName>
        <fullName evidence="1">Uncharacterized protein</fullName>
    </submittedName>
</protein>
<evidence type="ECO:0000313" key="1">
    <source>
        <dbReference type="EMBL" id="KAH3862729.1"/>
    </source>
</evidence>
<evidence type="ECO:0000313" key="2">
    <source>
        <dbReference type="Proteomes" id="UP000828390"/>
    </source>
</evidence>
<proteinExistence type="predicted"/>
<dbReference type="AlphaFoldDB" id="A0A9D4LRY8"/>
<reference evidence="1" key="2">
    <citation type="submission" date="2020-11" db="EMBL/GenBank/DDBJ databases">
        <authorList>
            <person name="McCartney M.A."/>
            <person name="Auch B."/>
            <person name="Kono T."/>
            <person name="Mallez S."/>
            <person name="Becker A."/>
            <person name="Gohl D.M."/>
            <person name="Silverstein K.A.T."/>
            <person name="Koren S."/>
            <person name="Bechman K.B."/>
            <person name="Herman A."/>
            <person name="Abrahante J.E."/>
            <person name="Garbe J."/>
        </authorList>
    </citation>
    <scope>NUCLEOTIDE SEQUENCE</scope>
    <source>
        <strain evidence="1">Duluth1</strain>
        <tissue evidence="1">Whole animal</tissue>
    </source>
</reference>
<accession>A0A9D4LRY8</accession>
<gene>
    <name evidence="1" type="ORF">DPMN_025702</name>
</gene>
<dbReference type="EMBL" id="JAIWYP010000002">
    <property type="protein sequence ID" value="KAH3862729.1"/>
    <property type="molecule type" value="Genomic_DNA"/>
</dbReference>